<dbReference type="GO" id="GO:0015031">
    <property type="term" value="P:protein transport"/>
    <property type="evidence" value="ECO:0007669"/>
    <property type="project" value="UniProtKB-KW"/>
</dbReference>
<proteinExistence type="inferred from homology"/>
<evidence type="ECO:0000256" key="14">
    <source>
        <dbReference type="ARBA" id="ARBA00025441"/>
    </source>
</evidence>
<evidence type="ECO:0000256" key="17">
    <source>
        <dbReference type="SAM" id="Phobius"/>
    </source>
</evidence>
<keyword evidence="6 17" id="KW-0812">Transmembrane</keyword>
<gene>
    <name evidence="18" type="primary">ndc1</name>
</gene>
<dbReference type="AlphaFoldDB" id="A0A673FIT7"/>
<reference evidence="18" key="2">
    <citation type="submission" date="2025-09" db="UniProtKB">
        <authorList>
            <consortium name="Ensembl"/>
        </authorList>
    </citation>
    <scope>IDENTIFICATION</scope>
</reference>
<feature type="transmembrane region" description="Helical" evidence="17">
    <location>
        <begin position="300"/>
        <end position="322"/>
    </location>
</feature>
<evidence type="ECO:0000256" key="8">
    <source>
        <dbReference type="ARBA" id="ARBA00022927"/>
    </source>
</evidence>
<evidence type="ECO:0000256" key="11">
    <source>
        <dbReference type="ARBA" id="ARBA00023132"/>
    </source>
</evidence>
<feature type="transmembrane region" description="Helical" evidence="17">
    <location>
        <begin position="205"/>
        <end position="228"/>
    </location>
</feature>
<keyword evidence="11" id="KW-0906">Nuclear pore complex</keyword>
<keyword evidence="13" id="KW-0539">Nucleus</keyword>
<evidence type="ECO:0000256" key="4">
    <source>
        <dbReference type="ARBA" id="ARBA00017534"/>
    </source>
</evidence>
<keyword evidence="10" id="KW-0811">Translocation</keyword>
<evidence type="ECO:0000256" key="3">
    <source>
        <dbReference type="ARBA" id="ARBA00005760"/>
    </source>
</evidence>
<evidence type="ECO:0000256" key="7">
    <source>
        <dbReference type="ARBA" id="ARBA00022816"/>
    </source>
</evidence>
<evidence type="ECO:0000256" key="10">
    <source>
        <dbReference type="ARBA" id="ARBA00023010"/>
    </source>
</evidence>
<feature type="transmembrane region" description="Helical" evidence="17">
    <location>
        <begin position="63"/>
        <end position="92"/>
    </location>
</feature>
<dbReference type="PANTHER" id="PTHR13269:SF6">
    <property type="entry name" value="NUCLEOPORIN NDC1"/>
    <property type="match status" value="1"/>
</dbReference>
<comment type="function">
    <text evidence="14">Component of the nuclear pore complex (NPC), which plays a key role in de novo assembly and insertion of NPC in the nuclear envelope. Required for NPC and nuclear envelope assembly, possibly by forming a link between the nuclear envelope membrane and soluble nucleoporins, thereby anchoring the NPC in the membrane.</text>
</comment>
<reference evidence="18" key="1">
    <citation type="submission" date="2025-08" db="UniProtKB">
        <authorList>
            <consortium name="Ensembl"/>
        </authorList>
    </citation>
    <scope>IDENTIFICATION</scope>
</reference>
<name>A0A673FIT7_9TELE</name>
<feature type="transmembrane region" description="Helical" evidence="17">
    <location>
        <begin position="262"/>
        <end position="288"/>
    </location>
</feature>
<feature type="transmembrane region" description="Helical" evidence="17">
    <location>
        <begin position="12"/>
        <end position="43"/>
    </location>
</feature>
<evidence type="ECO:0000256" key="2">
    <source>
        <dbReference type="ARBA" id="ARBA00004567"/>
    </source>
</evidence>
<evidence type="ECO:0000256" key="6">
    <source>
        <dbReference type="ARBA" id="ARBA00022692"/>
    </source>
</evidence>
<evidence type="ECO:0000313" key="18">
    <source>
        <dbReference type="Ensembl" id="ENSSRHP00000002346.1"/>
    </source>
</evidence>
<dbReference type="Proteomes" id="UP000472270">
    <property type="component" value="Unassembled WGS sequence"/>
</dbReference>
<dbReference type="GO" id="GO:0006999">
    <property type="term" value="P:nuclear pore organization"/>
    <property type="evidence" value="ECO:0007669"/>
    <property type="project" value="TreeGrafter"/>
</dbReference>
<dbReference type="GO" id="GO:0051028">
    <property type="term" value="P:mRNA transport"/>
    <property type="evidence" value="ECO:0007669"/>
    <property type="project" value="UniProtKB-KW"/>
</dbReference>
<dbReference type="Ensembl" id="ENSSRHT00000002443.1">
    <property type="protein sequence ID" value="ENSSRHP00000002346.1"/>
    <property type="gene ID" value="ENSSRHG00000001437.1"/>
</dbReference>
<comment type="similarity">
    <text evidence="3">Belongs to the NDC1 family.</text>
</comment>
<sequence length="655" mass="72404">MKCACARPNSHFIYFQVVIWRAVASIAWSVLLLPVTATVFVLLSRFSPFHPIQWISDCTSLLAASSTIFSLVVLCGVVLITGFFNLEFYTLVPSIPCSRMALLGTVLHPRQCVHSLVYCTMGMLVMWCASVTIGGRYSTLGTPCRQSQSGEVVTCLNEYHLFILLAGAFMGYSHSFLGVVQNMYYVSFQPIQQYKYPRFKGCLPMVVKCSVIQALYSARNFAAFYFFFGYAPKTWISSTLNLQIDSSLQPLDSLTGFLDFSLLYHLSISGTFLYLTWYLTVLLFRIYVTEVLKCEGFTVGYIKATDICVVPVLKMILMFLALQDLALLSQHSLSRRLEVFSLSQPGGHAHNWNAISRECLSLLSELTQRLVAHQDAIASNGRVKSQSASSDTRSASSSCSGKTPRLSVPLRTPGSVFKSSVGGANSALVAPFTPDVDSPFSSPAIRRLVGQQDPQSPCFGTVQSPHIMRRGPKLWSASTGSSRFSVIPLHGLETPVNSCSCHTLNCSAQVKSFLAKRVLIMYLFNKLPEASSQALFADSQAHIWALQGLSHLVAASFSEDQFGVVQTTLPNILSCLVVLLEAVDRHFKLPHASSKPVRTICSMGDSTYKTLRFALRAALKTAIYKITTTFGEHLNAVNISTEHRKRLQQFLEFKD</sequence>
<evidence type="ECO:0000256" key="15">
    <source>
        <dbReference type="ARBA" id="ARBA00031201"/>
    </source>
</evidence>
<evidence type="ECO:0000256" key="9">
    <source>
        <dbReference type="ARBA" id="ARBA00022989"/>
    </source>
</evidence>
<feature type="transmembrane region" description="Helical" evidence="17">
    <location>
        <begin position="113"/>
        <end position="133"/>
    </location>
</feature>
<dbReference type="GO" id="GO:0070762">
    <property type="term" value="C:nuclear pore transmembrane ring"/>
    <property type="evidence" value="ECO:0007669"/>
    <property type="project" value="TreeGrafter"/>
</dbReference>
<keyword evidence="8" id="KW-0653">Protein transport</keyword>
<comment type="subcellular location">
    <subcellularLocation>
        <location evidence="1">Nucleus membrane</location>
        <topology evidence="1">Multi-pass membrane protein</topology>
    </subcellularLocation>
    <subcellularLocation>
        <location evidence="2">Nucleus</location>
        <location evidence="2">Nuclear pore complex</location>
    </subcellularLocation>
</comment>
<keyword evidence="7" id="KW-0509">mRNA transport</keyword>
<feature type="transmembrane region" description="Helical" evidence="17">
    <location>
        <begin position="159"/>
        <end position="184"/>
    </location>
</feature>
<dbReference type="PANTHER" id="PTHR13269">
    <property type="entry name" value="NUCLEOPORIN NDC1"/>
    <property type="match status" value="1"/>
</dbReference>
<protein>
    <recommendedName>
        <fullName evidence="4">Nucleoporin NDC1</fullName>
    </recommendedName>
    <alternativeName>
        <fullName evidence="15">Transmembrane protein 48</fullName>
    </alternativeName>
</protein>
<keyword evidence="5" id="KW-0813">Transport</keyword>
<dbReference type="Pfam" id="PF09531">
    <property type="entry name" value="Ndc1_Nup"/>
    <property type="match status" value="1"/>
</dbReference>
<feature type="region of interest" description="Disordered" evidence="16">
    <location>
        <begin position="382"/>
        <end position="411"/>
    </location>
</feature>
<evidence type="ECO:0000256" key="12">
    <source>
        <dbReference type="ARBA" id="ARBA00023136"/>
    </source>
</evidence>
<evidence type="ECO:0000256" key="16">
    <source>
        <dbReference type="SAM" id="MobiDB-lite"/>
    </source>
</evidence>
<dbReference type="InterPro" id="IPR019049">
    <property type="entry name" value="Nucleoporin_prot_Ndc1/Nup"/>
</dbReference>
<evidence type="ECO:0000256" key="1">
    <source>
        <dbReference type="ARBA" id="ARBA00004232"/>
    </source>
</evidence>
<accession>A0A673FIT7</accession>
<evidence type="ECO:0000256" key="5">
    <source>
        <dbReference type="ARBA" id="ARBA00022448"/>
    </source>
</evidence>
<keyword evidence="12 17" id="KW-0472">Membrane</keyword>
<evidence type="ECO:0000313" key="19">
    <source>
        <dbReference type="Proteomes" id="UP000472270"/>
    </source>
</evidence>
<feature type="compositionally biased region" description="Low complexity" evidence="16">
    <location>
        <begin position="385"/>
        <end position="400"/>
    </location>
</feature>
<keyword evidence="19" id="KW-1185">Reference proteome</keyword>
<evidence type="ECO:0000256" key="13">
    <source>
        <dbReference type="ARBA" id="ARBA00023242"/>
    </source>
</evidence>
<organism evidence="18 19">
    <name type="scientific">Sinocyclocheilus rhinocerous</name>
    <dbReference type="NCBI Taxonomy" id="307959"/>
    <lineage>
        <taxon>Eukaryota</taxon>
        <taxon>Metazoa</taxon>
        <taxon>Chordata</taxon>
        <taxon>Craniata</taxon>
        <taxon>Vertebrata</taxon>
        <taxon>Euteleostomi</taxon>
        <taxon>Actinopterygii</taxon>
        <taxon>Neopterygii</taxon>
        <taxon>Teleostei</taxon>
        <taxon>Ostariophysi</taxon>
        <taxon>Cypriniformes</taxon>
        <taxon>Cyprinidae</taxon>
        <taxon>Cyprininae</taxon>
        <taxon>Sinocyclocheilus</taxon>
    </lineage>
</organism>
<dbReference type="GO" id="GO:0031965">
    <property type="term" value="C:nuclear membrane"/>
    <property type="evidence" value="ECO:0007669"/>
    <property type="project" value="UniProtKB-SubCell"/>
</dbReference>
<dbReference type="GO" id="GO:0030674">
    <property type="term" value="F:protein-macromolecule adaptor activity"/>
    <property type="evidence" value="ECO:0007669"/>
    <property type="project" value="TreeGrafter"/>
</dbReference>
<keyword evidence="9 17" id="KW-1133">Transmembrane helix</keyword>